<evidence type="ECO:0000256" key="3">
    <source>
        <dbReference type="ARBA" id="ARBA00022723"/>
    </source>
</evidence>
<evidence type="ECO:0000259" key="13">
    <source>
        <dbReference type="SMART" id="SM00478"/>
    </source>
</evidence>
<dbReference type="InterPro" id="IPR011257">
    <property type="entry name" value="DNA_glycosylase"/>
</dbReference>
<dbReference type="PIRSF" id="PIRSF001435">
    <property type="entry name" value="Nth"/>
    <property type="match status" value="1"/>
</dbReference>
<dbReference type="InterPro" id="IPR004036">
    <property type="entry name" value="Endonuclease-III-like_CS2"/>
</dbReference>
<feature type="binding site" evidence="12">
    <location>
        <position position="187"/>
    </location>
    <ligand>
        <name>[4Fe-4S] cluster</name>
        <dbReference type="ChEBI" id="CHEBI:49883"/>
    </ligand>
</feature>
<keyword evidence="10 12" id="KW-0456">Lyase</keyword>
<evidence type="ECO:0000256" key="6">
    <source>
        <dbReference type="ARBA" id="ARBA00023004"/>
    </source>
</evidence>
<keyword evidence="14" id="KW-0540">Nuclease</keyword>
<dbReference type="Pfam" id="PF00730">
    <property type="entry name" value="HhH-GPD"/>
    <property type="match status" value="1"/>
</dbReference>
<comment type="catalytic activity">
    <reaction evidence="12">
        <text>2'-deoxyribonucleotide-(2'-deoxyribose 5'-phosphate)-2'-deoxyribonucleotide-DNA = a 3'-end 2'-deoxyribonucleotide-(2,3-dehydro-2,3-deoxyribose 5'-phosphate)-DNA + a 5'-end 5'-phospho-2'-deoxyribonucleoside-DNA + H(+)</text>
        <dbReference type="Rhea" id="RHEA:66592"/>
        <dbReference type="Rhea" id="RHEA-COMP:13180"/>
        <dbReference type="Rhea" id="RHEA-COMP:16897"/>
        <dbReference type="Rhea" id="RHEA-COMP:17067"/>
        <dbReference type="ChEBI" id="CHEBI:15378"/>
        <dbReference type="ChEBI" id="CHEBI:136412"/>
        <dbReference type="ChEBI" id="CHEBI:157695"/>
        <dbReference type="ChEBI" id="CHEBI:167181"/>
        <dbReference type="EC" id="4.2.99.18"/>
    </reaction>
</comment>
<dbReference type="HAMAP" id="MF_00942">
    <property type="entry name" value="Nth"/>
    <property type="match status" value="1"/>
</dbReference>
<feature type="binding site" evidence="12">
    <location>
        <position position="197"/>
    </location>
    <ligand>
        <name>[4Fe-4S] cluster</name>
        <dbReference type="ChEBI" id="CHEBI:49883"/>
    </ligand>
</feature>
<dbReference type="GO" id="GO:0019104">
    <property type="term" value="F:DNA N-glycosylase activity"/>
    <property type="evidence" value="ECO:0007669"/>
    <property type="project" value="UniProtKB-UniRule"/>
</dbReference>
<dbReference type="GO" id="GO:0046872">
    <property type="term" value="F:metal ion binding"/>
    <property type="evidence" value="ECO:0007669"/>
    <property type="project" value="UniProtKB-KW"/>
</dbReference>
<keyword evidence="9 12" id="KW-0234">DNA repair</keyword>
<dbReference type="InterPro" id="IPR023170">
    <property type="entry name" value="HhH_base_excis_C"/>
</dbReference>
<dbReference type="EC" id="4.2.99.18" evidence="12"/>
<dbReference type="Pfam" id="PF00633">
    <property type="entry name" value="HHH"/>
    <property type="match status" value="1"/>
</dbReference>
<keyword evidence="4 12" id="KW-0227">DNA damage</keyword>
<keyword evidence="5 12" id="KW-0378">Hydrolase</keyword>
<feature type="domain" description="HhH-GPD" evidence="13">
    <location>
        <begin position="38"/>
        <end position="185"/>
    </location>
</feature>
<comment type="cofactor">
    <cofactor evidence="12">
        <name>[4Fe-4S] cluster</name>
        <dbReference type="ChEBI" id="CHEBI:49883"/>
    </cofactor>
    <text evidence="12">Binds 1 [4Fe-4S] cluster.</text>
</comment>
<accession>A0A1X3DHE3</accession>
<name>A0A1X3DHE3_9NEIS</name>
<evidence type="ECO:0000256" key="2">
    <source>
        <dbReference type="ARBA" id="ARBA00022485"/>
    </source>
</evidence>
<keyword evidence="11 12" id="KW-0326">Glycosidase</keyword>
<dbReference type="GO" id="GO:0051539">
    <property type="term" value="F:4 iron, 4 sulfur cluster binding"/>
    <property type="evidence" value="ECO:0007669"/>
    <property type="project" value="UniProtKB-UniRule"/>
</dbReference>
<dbReference type="CDD" id="cd00056">
    <property type="entry name" value="ENDO3c"/>
    <property type="match status" value="1"/>
</dbReference>
<evidence type="ECO:0000256" key="11">
    <source>
        <dbReference type="ARBA" id="ARBA00023295"/>
    </source>
</evidence>
<evidence type="ECO:0000313" key="14">
    <source>
        <dbReference type="EMBL" id="OSI20358.1"/>
    </source>
</evidence>
<dbReference type="GO" id="GO:0003677">
    <property type="term" value="F:DNA binding"/>
    <property type="evidence" value="ECO:0007669"/>
    <property type="project" value="UniProtKB-UniRule"/>
</dbReference>
<keyword evidence="2 12" id="KW-0004">4Fe-4S</keyword>
<comment type="caution">
    <text evidence="14">The sequence shown here is derived from an EMBL/GenBank/DDBJ whole genome shotgun (WGS) entry which is preliminary data.</text>
</comment>
<proteinExistence type="inferred from homology"/>
<gene>
    <name evidence="12" type="primary">nth</name>
    <name evidence="14" type="ORF">BV912_07895</name>
</gene>
<evidence type="ECO:0000256" key="10">
    <source>
        <dbReference type="ARBA" id="ARBA00023239"/>
    </source>
</evidence>
<keyword evidence="7 12" id="KW-0411">Iron-sulfur</keyword>
<comment type="similarity">
    <text evidence="1 12">Belongs to the Nth/MutY family.</text>
</comment>
<reference evidence="15" key="1">
    <citation type="submission" date="2017-01" db="EMBL/GenBank/DDBJ databases">
        <authorList>
            <person name="Mah S.A."/>
            <person name="Swanson W.J."/>
            <person name="Moy G.W."/>
            <person name="Vacquier V.D."/>
        </authorList>
    </citation>
    <scope>NUCLEOTIDE SEQUENCE [LARGE SCALE GENOMIC DNA]</scope>
    <source>
        <strain evidence="15">124861</strain>
    </source>
</reference>
<evidence type="ECO:0000256" key="5">
    <source>
        <dbReference type="ARBA" id="ARBA00022801"/>
    </source>
</evidence>
<dbReference type="Gene3D" id="1.10.340.30">
    <property type="entry name" value="Hypothetical protein, domain 2"/>
    <property type="match status" value="1"/>
</dbReference>
<comment type="function">
    <text evidence="12">DNA repair enzyme that has both DNA N-glycosylase activity and AP-lyase activity. The DNA N-glycosylase activity releases various damaged pyrimidines from DNA by cleaving the N-glycosidic bond, leaving an AP (apurinic/apyrimidinic) site. The AP-lyase activity cleaves the phosphodiester bond 3' to the AP site by a beta-elimination, leaving a 3'-terminal unsaturated sugar and a product with a terminal 5'-phosphate.</text>
</comment>
<dbReference type="PROSITE" id="PS01155">
    <property type="entry name" value="ENDONUCLEASE_III_2"/>
    <property type="match status" value="1"/>
</dbReference>
<dbReference type="EMBL" id="MTAB01000016">
    <property type="protein sequence ID" value="OSI20358.1"/>
    <property type="molecule type" value="Genomic_DNA"/>
</dbReference>
<evidence type="ECO:0000256" key="12">
    <source>
        <dbReference type="HAMAP-Rule" id="MF_00942"/>
    </source>
</evidence>
<dbReference type="InterPro" id="IPR005759">
    <property type="entry name" value="Nth"/>
</dbReference>
<dbReference type="FunFam" id="1.10.340.30:FF:000001">
    <property type="entry name" value="Endonuclease III"/>
    <property type="match status" value="1"/>
</dbReference>
<dbReference type="FunFam" id="1.10.1670.10:FF:000001">
    <property type="entry name" value="Endonuclease III"/>
    <property type="match status" value="1"/>
</dbReference>
<dbReference type="SMART" id="SM00525">
    <property type="entry name" value="FES"/>
    <property type="match status" value="1"/>
</dbReference>
<dbReference type="SUPFAM" id="SSF48150">
    <property type="entry name" value="DNA-glycosylase"/>
    <property type="match status" value="1"/>
</dbReference>
<evidence type="ECO:0000256" key="1">
    <source>
        <dbReference type="ARBA" id="ARBA00008343"/>
    </source>
</evidence>
<dbReference type="AlphaFoldDB" id="A0A1X3DHE3"/>
<dbReference type="InterPro" id="IPR000445">
    <property type="entry name" value="HhH_motif"/>
</dbReference>
<dbReference type="PANTHER" id="PTHR10359:SF18">
    <property type="entry name" value="ENDONUCLEASE III"/>
    <property type="match status" value="1"/>
</dbReference>
<dbReference type="GO" id="GO:0140078">
    <property type="term" value="F:class I DNA-(apurinic or apyrimidinic site) endonuclease activity"/>
    <property type="evidence" value="ECO:0007669"/>
    <property type="project" value="UniProtKB-EC"/>
</dbReference>
<dbReference type="SMART" id="SM00478">
    <property type="entry name" value="ENDO3c"/>
    <property type="match status" value="1"/>
</dbReference>
<keyword evidence="3 12" id="KW-0479">Metal-binding</keyword>
<dbReference type="NCBIfam" id="TIGR01083">
    <property type="entry name" value="nth"/>
    <property type="match status" value="1"/>
</dbReference>
<dbReference type="InterPro" id="IPR004035">
    <property type="entry name" value="Endouclease-III_FeS-bd_BS"/>
</dbReference>
<keyword evidence="6 12" id="KW-0408">Iron</keyword>
<dbReference type="STRING" id="1931275.BV914_07640"/>
<dbReference type="Proteomes" id="UP000193303">
    <property type="component" value="Unassembled WGS sequence"/>
</dbReference>
<sequence length="212" mass="23771">MNKQIRQEIFERLRAANPHPTTELNFNNPFELLIAVLLSAQATDVGVNKATAKLFPAAPTPQAMLDLGLEGVMEYTKTIGLYKTKSKHIIETCRILLEQYQGEVPADREALEALPGVGRKTANVVLNTAFGQPVMAVDTHIFRVSNRTKIAPGKNVREVEDKLMKFVPKEFLQDAHHWLILHGRYTCKAQKPLCEKCLIHDLCEYPAKTVPA</sequence>
<dbReference type="InterPro" id="IPR003651">
    <property type="entry name" value="Endonuclease3_FeS-loop_motif"/>
</dbReference>
<evidence type="ECO:0000313" key="15">
    <source>
        <dbReference type="Proteomes" id="UP000193303"/>
    </source>
</evidence>
<evidence type="ECO:0000256" key="8">
    <source>
        <dbReference type="ARBA" id="ARBA00023125"/>
    </source>
</evidence>
<keyword evidence="14" id="KW-0255">Endonuclease</keyword>
<organism evidence="14 15">
    <name type="scientific">Neisseria dumasiana</name>
    <dbReference type="NCBI Taxonomy" id="1931275"/>
    <lineage>
        <taxon>Bacteria</taxon>
        <taxon>Pseudomonadati</taxon>
        <taxon>Pseudomonadota</taxon>
        <taxon>Betaproteobacteria</taxon>
        <taxon>Neisseriales</taxon>
        <taxon>Neisseriaceae</taxon>
        <taxon>Neisseria</taxon>
    </lineage>
</organism>
<dbReference type="Pfam" id="PF10576">
    <property type="entry name" value="EndIII_4Fe-2S"/>
    <property type="match status" value="1"/>
</dbReference>
<keyword evidence="8 12" id="KW-0238">DNA-binding</keyword>
<dbReference type="Gene3D" id="1.10.1670.10">
    <property type="entry name" value="Helix-hairpin-Helix base-excision DNA repair enzymes (C-terminal)"/>
    <property type="match status" value="1"/>
</dbReference>
<dbReference type="PROSITE" id="PS00764">
    <property type="entry name" value="ENDONUCLEASE_III_1"/>
    <property type="match status" value="1"/>
</dbReference>
<feature type="binding site" evidence="12">
    <location>
        <position position="203"/>
    </location>
    <ligand>
        <name>[4Fe-4S] cluster</name>
        <dbReference type="ChEBI" id="CHEBI:49883"/>
    </ligand>
</feature>
<dbReference type="PANTHER" id="PTHR10359">
    <property type="entry name" value="A/G-SPECIFIC ADENINE GLYCOSYLASE/ENDONUCLEASE III"/>
    <property type="match status" value="1"/>
</dbReference>
<dbReference type="GO" id="GO:0006285">
    <property type="term" value="P:base-excision repair, AP site formation"/>
    <property type="evidence" value="ECO:0007669"/>
    <property type="project" value="TreeGrafter"/>
</dbReference>
<evidence type="ECO:0000256" key="7">
    <source>
        <dbReference type="ARBA" id="ARBA00023014"/>
    </source>
</evidence>
<evidence type="ECO:0000256" key="4">
    <source>
        <dbReference type="ARBA" id="ARBA00022763"/>
    </source>
</evidence>
<dbReference type="RefSeq" id="WP_054598869.1">
    <property type="nucleotide sequence ID" value="NZ_MTAA01000016.1"/>
</dbReference>
<evidence type="ECO:0000256" key="9">
    <source>
        <dbReference type="ARBA" id="ARBA00023204"/>
    </source>
</evidence>
<dbReference type="InterPro" id="IPR003265">
    <property type="entry name" value="HhH-GPD_domain"/>
</dbReference>
<dbReference type="OrthoDB" id="9800977at2"/>
<protein>
    <recommendedName>
        <fullName evidence="12">Endonuclease III</fullName>
        <ecNumber evidence="12">4.2.99.18</ecNumber>
    </recommendedName>
    <alternativeName>
        <fullName evidence="12">DNA-(apurinic or apyrimidinic site) lyase</fullName>
    </alternativeName>
</protein>
<feature type="binding site" evidence="12">
    <location>
        <position position="194"/>
    </location>
    <ligand>
        <name>[4Fe-4S] cluster</name>
        <dbReference type="ChEBI" id="CHEBI:49883"/>
    </ligand>
</feature>